<dbReference type="PROSITE" id="PS51898">
    <property type="entry name" value="TYR_RECOMBINASE"/>
    <property type="match status" value="1"/>
</dbReference>
<organism evidence="3 4">
    <name type="scientific">Streptomyces alanosinicus</name>
    <dbReference type="NCBI Taxonomy" id="68171"/>
    <lineage>
        <taxon>Bacteria</taxon>
        <taxon>Bacillati</taxon>
        <taxon>Actinomycetota</taxon>
        <taxon>Actinomycetes</taxon>
        <taxon>Kitasatosporales</taxon>
        <taxon>Streptomycetaceae</taxon>
        <taxon>Streptomyces</taxon>
    </lineage>
</organism>
<evidence type="ECO:0000313" key="3">
    <source>
        <dbReference type="EMBL" id="GHD98550.1"/>
    </source>
</evidence>
<evidence type="ECO:0000313" key="4">
    <source>
        <dbReference type="Proteomes" id="UP000655443"/>
    </source>
</evidence>
<dbReference type="InterPro" id="IPR002104">
    <property type="entry name" value="Integrase_catalytic"/>
</dbReference>
<dbReference type="Gene3D" id="1.10.443.10">
    <property type="entry name" value="Intergrase catalytic core"/>
    <property type="match status" value="1"/>
</dbReference>
<keyword evidence="4" id="KW-1185">Reference proteome</keyword>
<dbReference type="InterPro" id="IPR050090">
    <property type="entry name" value="Tyrosine_recombinase_XerCD"/>
</dbReference>
<dbReference type="EMBL" id="BMVG01000001">
    <property type="protein sequence ID" value="GHD98550.1"/>
    <property type="molecule type" value="Genomic_DNA"/>
</dbReference>
<dbReference type="InterPro" id="IPR011010">
    <property type="entry name" value="DNA_brk_join_enz"/>
</dbReference>
<evidence type="ECO:0000259" key="2">
    <source>
        <dbReference type="PROSITE" id="PS51898"/>
    </source>
</evidence>
<dbReference type="SUPFAM" id="SSF56349">
    <property type="entry name" value="DNA breaking-rejoining enzymes"/>
    <property type="match status" value="1"/>
</dbReference>
<accession>A0A918YC60</accession>
<evidence type="ECO:0000256" key="1">
    <source>
        <dbReference type="ARBA" id="ARBA00023172"/>
    </source>
</evidence>
<dbReference type="GO" id="GO:0003677">
    <property type="term" value="F:DNA binding"/>
    <property type="evidence" value="ECO:0007669"/>
    <property type="project" value="InterPro"/>
</dbReference>
<feature type="domain" description="Tyr recombinase" evidence="2">
    <location>
        <begin position="1"/>
        <end position="125"/>
    </location>
</feature>
<dbReference type="PANTHER" id="PTHR30349">
    <property type="entry name" value="PHAGE INTEGRASE-RELATED"/>
    <property type="match status" value="1"/>
</dbReference>
<comment type="caution">
    <text evidence="3">The sequence shown here is derived from an EMBL/GenBank/DDBJ whole genome shotgun (WGS) entry which is preliminary data.</text>
</comment>
<dbReference type="RefSeq" id="WP_189948220.1">
    <property type="nucleotide sequence ID" value="NZ_BMVG01000001.1"/>
</dbReference>
<dbReference type="GO" id="GO:0006310">
    <property type="term" value="P:DNA recombination"/>
    <property type="evidence" value="ECO:0007669"/>
    <property type="project" value="UniProtKB-KW"/>
</dbReference>
<keyword evidence="1" id="KW-0233">DNA recombination</keyword>
<dbReference type="Proteomes" id="UP000655443">
    <property type="component" value="Unassembled WGS sequence"/>
</dbReference>
<gene>
    <name evidence="3" type="ORF">GCM10010339_06170</name>
</gene>
<name>A0A918YC60_9ACTN</name>
<dbReference type="PANTHER" id="PTHR30349:SF64">
    <property type="entry name" value="PROPHAGE INTEGRASE INTD-RELATED"/>
    <property type="match status" value="1"/>
</dbReference>
<dbReference type="Pfam" id="PF00589">
    <property type="entry name" value="Phage_integrase"/>
    <property type="match status" value="1"/>
</dbReference>
<protein>
    <recommendedName>
        <fullName evidence="2">Tyr recombinase domain-containing protein</fullName>
    </recommendedName>
</protein>
<dbReference type="InterPro" id="IPR013762">
    <property type="entry name" value="Integrase-like_cat_sf"/>
</dbReference>
<proteinExistence type="predicted"/>
<reference evidence="3" key="1">
    <citation type="journal article" date="2014" name="Int. J. Syst. Evol. Microbiol.">
        <title>Complete genome sequence of Corynebacterium casei LMG S-19264T (=DSM 44701T), isolated from a smear-ripened cheese.</title>
        <authorList>
            <consortium name="US DOE Joint Genome Institute (JGI-PGF)"/>
            <person name="Walter F."/>
            <person name="Albersmeier A."/>
            <person name="Kalinowski J."/>
            <person name="Ruckert C."/>
        </authorList>
    </citation>
    <scope>NUCLEOTIDE SEQUENCE</scope>
    <source>
        <strain evidence="3">JCM 4714</strain>
    </source>
</reference>
<reference evidence="3" key="2">
    <citation type="submission" date="2020-09" db="EMBL/GenBank/DDBJ databases">
        <authorList>
            <person name="Sun Q."/>
            <person name="Ohkuma M."/>
        </authorList>
    </citation>
    <scope>NUCLEOTIDE SEQUENCE</scope>
    <source>
        <strain evidence="3">JCM 4714</strain>
    </source>
</reference>
<dbReference type="GO" id="GO:0015074">
    <property type="term" value="P:DNA integration"/>
    <property type="evidence" value="ECO:0007669"/>
    <property type="project" value="InterPro"/>
</dbReference>
<dbReference type="AlphaFoldDB" id="A0A918YC60"/>
<sequence length="268" mass="29871">MEFVPAFVAQAESGEVLSRWRADQNKARQEWSGVKAWVESDRVFTLENGEPLHPDWVSRRFKRLVELSGLPPVRLHDLRHISASLSLLQGNDIKVVQERLGHSSRQITSDTYTSVLPELARREAESMTSVIPRSVDYDVLRPLALPQRLFSDGMAVVYADATRHRDGVWSVSVKGRRNGRLLGKIKTVTGSQENVTLAVIQWVRDHCKEAGLRILSADKITAPLAEPGKRQPLARFVIDGEPEVGLESLARVLLEGSDEDRDPAAKAA</sequence>